<dbReference type="Pfam" id="PF04082">
    <property type="entry name" value="Fungal_trans"/>
    <property type="match status" value="1"/>
</dbReference>
<dbReference type="EMBL" id="SDEE01000028">
    <property type="protein sequence ID" value="RXW23992.1"/>
    <property type="molecule type" value="Genomic_DNA"/>
</dbReference>
<feature type="compositionally biased region" description="Low complexity" evidence="6">
    <location>
        <begin position="12"/>
        <end position="23"/>
    </location>
</feature>
<proteinExistence type="predicted"/>
<dbReference type="PANTHER" id="PTHR47338">
    <property type="entry name" value="ZN(II)2CYS6 TRANSCRIPTION FACTOR (EUROFUNG)-RELATED"/>
    <property type="match status" value="1"/>
</dbReference>
<evidence type="ECO:0000313" key="8">
    <source>
        <dbReference type="EMBL" id="RXW23992.1"/>
    </source>
</evidence>
<feature type="compositionally biased region" description="Low complexity" evidence="6">
    <location>
        <begin position="159"/>
        <end position="170"/>
    </location>
</feature>
<keyword evidence="9" id="KW-1185">Reference proteome</keyword>
<keyword evidence="2" id="KW-0479">Metal-binding</keyword>
<dbReference type="GO" id="GO:0006351">
    <property type="term" value="P:DNA-templated transcription"/>
    <property type="evidence" value="ECO:0007669"/>
    <property type="project" value="InterPro"/>
</dbReference>
<evidence type="ECO:0000256" key="1">
    <source>
        <dbReference type="ARBA" id="ARBA00004123"/>
    </source>
</evidence>
<dbReference type="OrthoDB" id="2123952at2759"/>
<dbReference type="Proteomes" id="UP000290288">
    <property type="component" value="Unassembled WGS sequence"/>
</dbReference>
<feature type="domain" description="Xylanolytic transcriptional activator regulatory" evidence="7">
    <location>
        <begin position="227"/>
        <end position="464"/>
    </location>
</feature>
<dbReference type="CDD" id="cd12148">
    <property type="entry name" value="fungal_TF_MHR"/>
    <property type="match status" value="1"/>
</dbReference>
<evidence type="ECO:0000256" key="4">
    <source>
        <dbReference type="ARBA" id="ARBA00023163"/>
    </source>
</evidence>
<comment type="subcellular location">
    <subcellularLocation>
        <location evidence="1">Nucleus</location>
    </subcellularLocation>
</comment>
<reference evidence="8 9" key="1">
    <citation type="submission" date="2019-01" db="EMBL/GenBank/DDBJ databases">
        <title>Draft genome sequence of Psathyrella aberdarensis IHI B618.</title>
        <authorList>
            <person name="Buettner E."/>
            <person name="Kellner H."/>
        </authorList>
    </citation>
    <scope>NUCLEOTIDE SEQUENCE [LARGE SCALE GENOMIC DNA]</scope>
    <source>
        <strain evidence="8 9">IHI B618</strain>
    </source>
</reference>
<dbReference type="InterPro" id="IPR050815">
    <property type="entry name" value="TF_fung"/>
</dbReference>
<feature type="compositionally biased region" description="Polar residues" evidence="6">
    <location>
        <begin position="134"/>
        <end position="153"/>
    </location>
</feature>
<dbReference type="GO" id="GO:0005634">
    <property type="term" value="C:nucleus"/>
    <property type="evidence" value="ECO:0007669"/>
    <property type="project" value="UniProtKB-SubCell"/>
</dbReference>
<dbReference type="STRING" id="2316362.A0A4Q2DX31"/>
<accession>A0A4Q2DX31</accession>
<evidence type="ECO:0000259" key="7">
    <source>
        <dbReference type="Pfam" id="PF04082"/>
    </source>
</evidence>
<keyword evidence="4" id="KW-0804">Transcription</keyword>
<keyword evidence="3" id="KW-0805">Transcription regulation</keyword>
<dbReference type="GO" id="GO:0003677">
    <property type="term" value="F:DNA binding"/>
    <property type="evidence" value="ECO:0007669"/>
    <property type="project" value="InterPro"/>
</dbReference>
<sequence>MDQYDRARPQIPLSSYPSSFLPSSNPPRPPQGPPHDPPRQDDMPQSEHPPAQVMRGAKRKRLAKHLPPRPAMPAIRASVAATGQLPAATGSFFASKQCTYTDASGRPVPAPHRFEAPRSGVLGPQASDSRALGYTNQPHPSQSVQQPDSSRYSQHPRVSYPSPSGPSTSTADVNDDERRNHRKRPRTERGDAIPPEDLIIDGPVTSITMDRPAPVELDHGLTRELTNLFFTHCHPARAIIHKPTFASNLSHNRVPLYLLHAVCALAAPLSKQPRIRTSPSRFAGKPFAQEALSLMFDGAGRLVCEPNLAAAQALCLLQMHDILTKESNAIWGSRYHVPSPEFISASLEREAIRRIFWYIHLIDVKASIYFKKPITFTAAELRLRLPVDETSFELGVHSTLPEYLHLPAVRTQYASEFGHLIRIMTIYAKVELIMDEVNGPYQGQESLSNTSKALAEAEQQLEDWARTLPDHLRFSEECLDVQQSMFETSSNTGAWCWCCLHIYHAACALAINSARQRNQRDSSLEPHWALNMIESILKMQGDRAKNSLLLGAALWALIKYAKRDDPQVRAWTGGHNHRPPNVISIPKFNHPILSNSSNYSDQDATGTLRATSSAAHHLCITEGMCH</sequence>
<name>A0A4Q2DX31_9AGAR</name>
<dbReference type="GO" id="GO:0000981">
    <property type="term" value="F:DNA-binding transcription factor activity, RNA polymerase II-specific"/>
    <property type="evidence" value="ECO:0007669"/>
    <property type="project" value="InterPro"/>
</dbReference>
<evidence type="ECO:0000256" key="5">
    <source>
        <dbReference type="ARBA" id="ARBA00023242"/>
    </source>
</evidence>
<gene>
    <name evidence="8" type="ORF">EST38_g1875</name>
</gene>
<protein>
    <recommendedName>
        <fullName evidence="7">Xylanolytic transcriptional activator regulatory domain-containing protein</fullName>
    </recommendedName>
</protein>
<evidence type="ECO:0000256" key="2">
    <source>
        <dbReference type="ARBA" id="ARBA00022723"/>
    </source>
</evidence>
<evidence type="ECO:0000256" key="6">
    <source>
        <dbReference type="SAM" id="MobiDB-lite"/>
    </source>
</evidence>
<dbReference type="PANTHER" id="PTHR47338:SF5">
    <property type="entry name" value="ZN(II)2CYS6 TRANSCRIPTION FACTOR (EUROFUNG)"/>
    <property type="match status" value="1"/>
</dbReference>
<dbReference type="InterPro" id="IPR007219">
    <property type="entry name" value="XnlR_reg_dom"/>
</dbReference>
<evidence type="ECO:0000313" key="9">
    <source>
        <dbReference type="Proteomes" id="UP000290288"/>
    </source>
</evidence>
<comment type="caution">
    <text evidence="8">The sequence shown here is derived from an EMBL/GenBank/DDBJ whole genome shotgun (WGS) entry which is preliminary data.</text>
</comment>
<keyword evidence="5" id="KW-0539">Nucleus</keyword>
<feature type="region of interest" description="Disordered" evidence="6">
    <location>
        <begin position="101"/>
        <end position="202"/>
    </location>
</feature>
<evidence type="ECO:0000256" key="3">
    <source>
        <dbReference type="ARBA" id="ARBA00023015"/>
    </source>
</evidence>
<feature type="compositionally biased region" description="Pro residues" evidence="6">
    <location>
        <begin position="24"/>
        <end position="35"/>
    </location>
</feature>
<dbReference type="GO" id="GO:0008270">
    <property type="term" value="F:zinc ion binding"/>
    <property type="evidence" value="ECO:0007669"/>
    <property type="project" value="InterPro"/>
</dbReference>
<feature type="region of interest" description="Disordered" evidence="6">
    <location>
        <begin position="1"/>
        <end position="61"/>
    </location>
</feature>
<dbReference type="AlphaFoldDB" id="A0A4Q2DX31"/>
<organism evidence="8 9">
    <name type="scientific">Candolleomyces aberdarensis</name>
    <dbReference type="NCBI Taxonomy" id="2316362"/>
    <lineage>
        <taxon>Eukaryota</taxon>
        <taxon>Fungi</taxon>
        <taxon>Dikarya</taxon>
        <taxon>Basidiomycota</taxon>
        <taxon>Agaricomycotina</taxon>
        <taxon>Agaricomycetes</taxon>
        <taxon>Agaricomycetidae</taxon>
        <taxon>Agaricales</taxon>
        <taxon>Agaricineae</taxon>
        <taxon>Psathyrellaceae</taxon>
        <taxon>Candolleomyces</taxon>
    </lineage>
</organism>